<dbReference type="Proteomes" id="UP000825935">
    <property type="component" value="Chromosome 1"/>
</dbReference>
<protein>
    <submittedName>
        <fullName evidence="1">Uncharacterized protein</fullName>
    </submittedName>
</protein>
<name>A0A8T2VQR5_CERRI</name>
<evidence type="ECO:0000313" key="1">
    <source>
        <dbReference type="EMBL" id="KAH7447823.1"/>
    </source>
</evidence>
<reference evidence="1" key="1">
    <citation type="submission" date="2021-08" db="EMBL/GenBank/DDBJ databases">
        <title>WGS assembly of Ceratopteris richardii.</title>
        <authorList>
            <person name="Marchant D.B."/>
            <person name="Chen G."/>
            <person name="Jenkins J."/>
            <person name="Shu S."/>
            <person name="Leebens-Mack J."/>
            <person name="Grimwood J."/>
            <person name="Schmutz J."/>
            <person name="Soltis P."/>
            <person name="Soltis D."/>
            <person name="Chen Z.-H."/>
        </authorList>
    </citation>
    <scope>NUCLEOTIDE SEQUENCE</scope>
    <source>
        <strain evidence="1">Whitten #5841</strain>
        <tissue evidence="1">Leaf</tissue>
    </source>
</reference>
<proteinExistence type="predicted"/>
<comment type="caution">
    <text evidence="1">The sequence shown here is derived from an EMBL/GenBank/DDBJ whole genome shotgun (WGS) entry which is preliminary data.</text>
</comment>
<sequence length="152" mass="17171">MRLRIGARQPTRHDDKNSHIYASIMLFVCCYDADRTSPHACKRNQPSGWRVQSSILAKLVAAGGVIAWCVTEFEHCIVSYSETQQMRGDLDDAFVQGSVFEECHGMYYMKHGALDIEGLFLMHPGIFVSISSRPTSKPFQIIAEVDWSTVIR</sequence>
<dbReference type="AlphaFoldDB" id="A0A8T2VQR5"/>
<gene>
    <name evidence="1" type="ORF">KP509_01G123000</name>
</gene>
<dbReference type="EMBL" id="CM035406">
    <property type="protein sequence ID" value="KAH7447823.1"/>
    <property type="molecule type" value="Genomic_DNA"/>
</dbReference>
<keyword evidence="2" id="KW-1185">Reference proteome</keyword>
<evidence type="ECO:0000313" key="2">
    <source>
        <dbReference type="Proteomes" id="UP000825935"/>
    </source>
</evidence>
<accession>A0A8T2VQR5</accession>
<organism evidence="1 2">
    <name type="scientific">Ceratopteris richardii</name>
    <name type="common">Triangle waterfern</name>
    <dbReference type="NCBI Taxonomy" id="49495"/>
    <lineage>
        <taxon>Eukaryota</taxon>
        <taxon>Viridiplantae</taxon>
        <taxon>Streptophyta</taxon>
        <taxon>Embryophyta</taxon>
        <taxon>Tracheophyta</taxon>
        <taxon>Polypodiopsida</taxon>
        <taxon>Polypodiidae</taxon>
        <taxon>Polypodiales</taxon>
        <taxon>Pteridineae</taxon>
        <taxon>Pteridaceae</taxon>
        <taxon>Parkerioideae</taxon>
        <taxon>Ceratopteris</taxon>
    </lineage>
</organism>